<reference evidence="1 2" key="1">
    <citation type="submission" date="2019-12" db="EMBL/GenBank/DDBJ databases">
        <authorList>
            <person name="Alioto T."/>
            <person name="Alioto T."/>
            <person name="Gomez Garrido J."/>
        </authorList>
    </citation>
    <scope>NUCLEOTIDE SEQUENCE [LARGE SCALE GENOMIC DNA]</scope>
</reference>
<comment type="caution">
    <text evidence="1">The sequence shown here is derived from an EMBL/GenBank/DDBJ whole genome shotgun (WGS) entry which is preliminary data.</text>
</comment>
<proteinExistence type="predicted"/>
<name>A0A8S0VCY0_OLEEU</name>
<dbReference type="AlphaFoldDB" id="A0A8S0VCY0"/>
<evidence type="ECO:0000313" key="2">
    <source>
        <dbReference type="Proteomes" id="UP000594638"/>
    </source>
</evidence>
<organism evidence="1 2">
    <name type="scientific">Olea europaea subsp. europaea</name>
    <dbReference type="NCBI Taxonomy" id="158383"/>
    <lineage>
        <taxon>Eukaryota</taxon>
        <taxon>Viridiplantae</taxon>
        <taxon>Streptophyta</taxon>
        <taxon>Embryophyta</taxon>
        <taxon>Tracheophyta</taxon>
        <taxon>Spermatophyta</taxon>
        <taxon>Magnoliopsida</taxon>
        <taxon>eudicotyledons</taxon>
        <taxon>Gunneridae</taxon>
        <taxon>Pentapetalae</taxon>
        <taxon>asterids</taxon>
        <taxon>lamiids</taxon>
        <taxon>Lamiales</taxon>
        <taxon>Oleaceae</taxon>
        <taxon>Oleeae</taxon>
        <taxon>Olea</taxon>
    </lineage>
</organism>
<protein>
    <submittedName>
        <fullName evidence="1">Uncharacterized protein</fullName>
    </submittedName>
</protein>
<evidence type="ECO:0000313" key="1">
    <source>
        <dbReference type="EMBL" id="CAA3027699.1"/>
    </source>
</evidence>
<dbReference type="Gramene" id="OE9A061644T1">
    <property type="protein sequence ID" value="OE9A061644C1"/>
    <property type="gene ID" value="OE9A061644"/>
</dbReference>
<dbReference type="EMBL" id="CACTIH010009216">
    <property type="protein sequence ID" value="CAA3027699.1"/>
    <property type="molecule type" value="Genomic_DNA"/>
</dbReference>
<gene>
    <name evidence="1" type="ORF">OLEA9_A061644</name>
</gene>
<sequence length="89" mass="9798">MLVASGLPDFWDNQLRLEMERSIGDSYGRWEQLCMDCRRGNGVLTVVVYICAGDGTWVVVRVLFGGGGAAAWVFCGVVNVINEISVDFH</sequence>
<keyword evidence="2" id="KW-1185">Reference proteome</keyword>
<accession>A0A8S0VCY0</accession>
<dbReference type="Proteomes" id="UP000594638">
    <property type="component" value="Unassembled WGS sequence"/>
</dbReference>